<dbReference type="EMBL" id="JAPFFF010000320">
    <property type="protein sequence ID" value="KAK8834764.1"/>
    <property type="molecule type" value="Genomic_DNA"/>
</dbReference>
<name>A0ABR2H3C4_9EUKA</name>
<dbReference type="EMBL" id="JAPFFF010000044">
    <property type="protein sequence ID" value="KAK8840730.1"/>
    <property type="molecule type" value="Genomic_DNA"/>
</dbReference>
<dbReference type="Proteomes" id="UP001470230">
    <property type="component" value="Unassembled WGS sequence"/>
</dbReference>
<reference evidence="2 3" key="1">
    <citation type="submission" date="2024-04" db="EMBL/GenBank/DDBJ databases">
        <title>Tritrichomonas musculus Genome.</title>
        <authorList>
            <person name="Alves-Ferreira E."/>
            <person name="Grigg M."/>
            <person name="Lorenzi H."/>
            <person name="Galac M."/>
        </authorList>
    </citation>
    <scope>NUCLEOTIDE SEQUENCE [LARGE SCALE GENOMIC DNA]</scope>
    <source>
        <strain evidence="2 3">EAF2021</strain>
    </source>
</reference>
<evidence type="ECO:0000313" key="1">
    <source>
        <dbReference type="EMBL" id="KAK8834764.1"/>
    </source>
</evidence>
<proteinExistence type="predicted"/>
<evidence type="ECO:0000313" key="2">
    <source>
        <dbReference type="EMBL" id="KAK8840730.1"/>
    </source>
</evidence>
<organism evidence="2 3">
    <name type="scientific">Tritrichomonas musculus</name>
    <dbReference type="NCBI Taxonomy" id="1915356"/>
    <lineage>
        <taxon>Eukaryota</taxon>
        <taxon>Metamonada</taxon>
        <taxon>Parabasalia</taxon>
        <taxon>Tritrichomonadida</taxon>
        <taxon>Tritrichomonadidae</taxon>
        <taxon>Tritrichomonas</taxon>
    </lineage>
</organism>
<evidence type="ECO:0008006" key="4">
    <source>
        <dbReference type="Google" id="ProtNLM"/>
    </source>
</evidence>
<keyword evidence="3" id="KW-1185">Reference proteome</keyword>
<protein>
    <recommendedName>
        <fullName evidence="4">DUF2188 domain-containing protein</fullName>
    </recommendedName>
</protein>
<accession>A0ABR2H3C4</accession>
<sequence length="66" mass="7474">MSGQVYHVVPRTEDNKWAVLGENNQRASGVFNTQAEAIEYANQLARTYGGRVQIHKADGSFRKMNY</sequence>
<comment type="caution">
    <text evidence="2">The sequence shown here is derived from an EMBL/GenBank/DDBJ whole genome shotgun (WGS) entry which is preliminary data.</text>
</comment>
<evidence type="ECO:0000313" key="3">
    <source>
        <dbReference type="Proteomes" id="UP001470230"/>
    </source>
</evidence>
<dbReference type="InterPro" id="IPR018691">
    <property type="entry name" value="DUF2188"/>
</dbReference>
<dbReference type="Pfam" id="PF09954">
    <property type="entry name" value="DUF2188"/>
    <property type="match status" value="1"/>
</dbReference>
<gene>
    <name evidence="1" type="ORF">M9Y10_025029</name>
    <name evidence="2" type="ORF">M9Y10_030507</name>
</gene>